<name>A0A8J2L740_9HEXA</name>
<protein>
    <submittedName>
        <fullName evidence="1">Uncharacterized protein</fullName>
    </submittedName>
</protein>
<dbReference type="AlphaFoldDB" id="A0A8J2L740"/>
<comment type="caution">
    <text evidence="1">The sequence shown here is derived from an EMBL/GenBank/DDBJ whole genome shotgun (WGS) entry which is preliminary data.</text>
</comment>
<dbReference type="EMBL" id="CAJVCH010539141">
    <property type="protein sequence ID" value="CAG7826240.1"/>
    <property type="molecule type" value="Genomic_DNA"/>
</dbReference>
<gene>
    <name evidence="1" type="ORF">AFUS01_LOCUS36305</name>
</gene>
<organism evidence="1 2">
    <name type="scientific">Allacma fusca</name>
    <dbReference type="NCBI Taxonomy" id="39272"/>
    <lineage>
        <taxon>Eukaryota</taxon>
        <taxon>Metazoa</taxon>
        <taxon>Ecdysozoa</taxon>
        <taxon>Arthropoda</taxon>
        <taxon>Hexapoda</taxon>
        <taxon>Collembola</taxon>
        <taxon>Symphypleona</taxon>
        <taxon>Sminthuridae</taxon>
        <taxon>Allacma</taxon>
    </lineage>
</organism>
<proteinExistence type="predicted"/>
<dbReference type="Proteomes" id="UP000708208">
    <property type="component" value="Unassembled WGS sequence"/>
</dbReference>
<feature type="non-terminal residue" evidence="1">
    <location>
        <position position="1"/>
    </location>
</feature>
<accession>A0A8J2L740</accession>
<sequence length="55" mass="6346">MKSPVPTFQRVRGSSLSLKIQELRHFPSLPENVLLNGSFKGVDNIVWGHCPKWKW</sequence>
<evidence type="ECO:0000313" key="2">
    <source>
        <dbReference type="Proteomes" id="UP000708208"/>
    </source>
</evidence>
<keyword evidence="2" id="KW-1185">Reference proteome</keyword>
<reference evidence="1" key="1">
    <citation type="submission" date="2021-06" db="EMBL/GenBank/DDBJ databases">
        <authorList>
            <person name="Hodson N. C."/>
            <person name="Mongue J. A."/>
            <person name="Jaron S. K."/>
        </authorList>
    </citation>
    <scope>NUCLEOTIDE SEQUENCE</scope>
</reference>
<evidence type="ECO:0000313" key="1">
    <source>
        <dbReference type="EMBL" id="CAG7826240.1"/>
    </source>
</evidence>